<gene>
    <name evidence="10" type="primary">nnrE</name>
    <name evidence="12" type="ORF">MAG551_02081</name>
</gene>
<comment type="cofactor">
    <cofactor evidence="10">
        <name>K(+)</name>
        <dbReference type="ChEBI" id="CHEBI:29103"/>
    </cofactor>
    <text evidence="10">Binds 1 potassium ion per subunit.</text>
</comment>
<feature type="binding site" evidence="10">
    <location>
        <position position="169"/>
    </location>
    <ligand>
        <name>(6S)-NADPHX</name>
        <dbReference type="ChEBI" id="CHEBI:64076"/>
    </ligand>
</feature>
<evidence type="ECO:0000313" key="12">
    <source>
        <dbReference type="EMBL" id="MBS1259015.1"/>
    </source>
</evidence>
<evidence type="ECO:0000256" key="9">
    <source>
        <dbReference type="ARBA" id="ARBA00023235"/>
    </source>
</evidence>
<dbReference type="GO" id="GO:0046872">
    <property type="term" value="F:metal ion binding"/>
    <property type="evidence" value="ECO:0007669"/>
    <property type="project" value="UniProtKB-KW"/>
</dbReference>
<dbReference type="PANTHER" id="PTHR13232:SF10">
    <property type="entry name" value="NAD(P)H-HYDRATE EPIMERASE"/>
    <property type="match status" value="1"/>
</dbReference>
<keyword evidence="5 10" id="KW-0547">Nucleotide-binding</keyword>
<feature type="binding site" evidence="10">
    <location>
        <begin position="140"/>
        <end position="146"/>
    </location>
    <ligand>
        <name>(6S)-NADPHX</name>
        <dbReference type="ChEBI" id="CHEBI:64076"/>
    </ligand>
</feature>
<dbReference type="InterPro" id="IPR004443">
    <property type="entry name" value="YjeF_N_dom"/>
</dbReference>
<comment type="function">
    <text evidence="10">Catalyzes the epimerization of the S- and R-forms of NAD(P)HX, a damaged form of NAD(P)H that is a result of enzymatic or heat-dependent hydration. This is a prerequisite for the S-specific NAD(P)H-hydrate dehydratase to allow the repair of both epimers of NAD(P)HX.</text>
</comment>
<evidence type="ECO:0000313" key="13">
    <source>
        <dbReference type="Proteomes" id="UP000722750"/>
    </source>
</evidence>
<organism evidence="12 13">
    <name type="scientific">Candidatus Scalindua arabica</name>
    <dbReference type="NCBI Taxonomy" id="1127984"/>
    <lineage>
        <taxon>Bacteria</taxon>
        <taxon>Pseudomonadati</taxon>
        <taxon>Planctomycetota</taxon>
        <taxon>Candidatus Brocadiia</taxon>
        <taxon>Candidatus Brocadiales</taxon>
        <taxon>Candidatus Scalinduaceae</taxon>
        <taxon>Candidatus Scalindua</taxon>
    </lineage>
</organism>
<dbReference type="HAMAP" id="MF_01966">
    <property type="entry name" value="NADHX_epimerase"/>
    <property type="match status" value="1"/>
</dbReference>
<comment type="catalytic activity">
    <reaction evidence="1 10">
        <text>(6R)-NADHX = (6S)-NADHX</text>
        <dbReference type="Rhea" id="RHEA:32215"/>
        <dbReference type="ChEBI" id="CHEBI:64074"/>
        <dbReference type="ChEBI" id="CHEBI:64075"/>
        <dbReference type="EC" id="5.1.99.6"/>
    </reaction>
</comment>
<evidence type="ECO:0000256" key="6">
    <source>
        <dbReference type="ARBA" id="ARBA00022857"/>
    </source>
</evidence>
<accession>A0A941W6I7</accession>
<evidence type="ECO:0000256" key="10">
    <source>
        <dbReference type="HAMAP-Rule" id="MF_01966"/>
    </source>
</evidence>
<proteinExistence type="inferred from homology"/>
<evidence type="ECO:0000256" key="3">
    <source>
        <dbReference type="ARBA" id="ARBA00012228"/>
    </source>
</evidence>
<evidence type="ECO:0000256" key="7">
    <source>
        <dbReference type="ARBA" id="ARBA00022958"/>
    </source>
</evidence>
<dbReference type="NCBIfam" id="TIGR00197">
    <property type="entry name" value="yjeF_nterm"/>
    <property type="match status" value="1"/>
</dbReference>
<evidence type="ECO:0000256" key="2">
    <source>
        <dbReference type="ARBA" id="ARBA00000909"/>
    </source>
</evidence>
<keyword evidence="4 10" id="KW-0479">Metal-binding</keyword>
<feature type="binding site" evidence="10">
    <location>
        <position position="136"/>
    </location>
    <ligand>
        <name>K(+)</name>
        <dbReference type="ChEBI" id="CHEBI:29103"/>
    </ligand>
</feature>
<evidence type="ECO:0000256" key="5">
    <source>
        <dbReference type="ARBA" id="ARBA00022741"/>
    </source>
</evidence>
<sequence>MDNAKKALKRDEVREIDRKAIEEYEIPGIILMENAGRNVVEEILKMLPDPAKAKVAIFCGKGNNGGDGYVIARHLYNKGVNISVFLTTQISNVLTDGDASTNLKILLNMNIKIKELQEDDIEEIGKELQGCNIIVDAIFGTGLSGEVREPARFLIMKINESNIPVVSVDIPSGLDCNEGVVLGTAVKATKTITFVAAKAGFFKECGREYTGELIVSEISVPKELIEEHQK</sequence>
<dbReference type="PANTHER" id="PTHR13232">
    <property type="entry name" value="NAD(P)H-HYDRATE EPIMERASE"/>
    <property type="match status" value="1"/>
</dbReference>
<keyword evidence="9 10" id="KW-0413">Isomerase</keyword>
<keyword evidence="7 10" id="KW-0630">Potassium</keyword>
<name>A0A941W6I7_9BACT</name>
<comment type="caution">
    <text evidence="10">Lacks conserved residue(s) required for the propagation of feature annotation.</text>
</comment>
<evidence type="ECO:0000256" key="1">
    <source>
        <dbReference type="ARBA" id="ARBA00000013"/>
    </source>
</evidence>
<evidence type="ECO:0000256" key="4">
    <source>
        <dbReference type="ARBA" id="ARBA00022723"/>
    </source>
</evidence>
<keyword evidence="6 10" id="KW-0521">NADP</keyword>
<feature type="binding site" evidence="10">
    <location>
        <position position="64"/>
    </location>
    <ligand>
        <name>K(+)</name>
        <dbReference type="ChEBI" id="CHEBI:29103"/>
    </ligand>
</feature>
<reference evidence="12" key="1">
    <citation type="journal article" date="2021" name="ISME J.">
        <title>Fine-scale metabolic discontinuity in a stratified prokaryote microbiome of a Red Sea deep halocline.</title>
        <authorList>
            <person name="Michoud G."/>
            <person name="Ngugi D.K."/>
            <person name="Barozzi A."/>
            <person name="Merlino G."/>
            <person name="Calleja M.L."/>
            <person name="Delgado-Huertas A."/>
            <person name="Moran X.A.G."/>
            <person name="Daffonchio D."/>
        </authorList>
    </citation>
    <scope>NUCLEOTIDE SEQUENCE</scope>
    <source>
        <strain evidence="12">SuakinDeep_MAG55_1</strain>
    </source>
</reference>
<evidence type="ECO:0000256" key="8">
    <source>
        <dbReference type="ARBA" id="ARBA00023027"/>
    </source>
</evidence>
<keyword evidence="8 10" id="KW-0520">NAD</keyword>
<dbReference type="Gene3D" id="3.40.50.10260">
    <property type="entry name" value="YjeF N-terminal domain"/>
    <property type="match status" value="1"/>
</dbReference>
<dbReference type="Pfam" id="PF03853">
    <property type="entry name" value="YjeF_N"/>
    <property type="match status" value="1"/>
</dbReference>
<feature type="binding site" evidence="10">
    <location>
        <begin position="63"/>
        <end position="67"/>
    </location>
    <ligand>
        <name>(6S)-NADPHX</name>
        <dbReference type="ChEBI" id="CHEBI:64076"/>
    </ligand>
</feature>
<evidence type="ECO:0000259" key="11">
    <source>
        <dbReference type="PROSITE" id="PS51385"/>
    </source>
</evidence>
<dbReference type="EMBL" id="JAANXD010000077">
    <property type="protein sequence ID" value="MBS1259015.1"/>
    <property type="molecule type" value="Genomic_DNA"/>
</dbReference>
<dbReference type="PROSITE" id="PS51385">
    <property type="entry name" value="YJEF_N"/>
    <property type="match status" value="1"/>
</dbReference>
<comment type="similarity">
    <text evidence="10">Belongs to the NnrE/AIBP family.</text>
</comment>
<comment type="caution">
    <text evidence="12">The sequence shown here is derived from an EMBL/GenBank/DDBJ whole genome shotgun (WGS) entry which is preliminary data.</text>
</comment>
<protein>
    <recommendedName>
        <fullName evidence="3 10">NAD(P)H-hydrate epimerase</fullName>
        <ecNumber evidence="3 10">5.1.99.6</ecNumber>
    </recommendedName>
    <alternativeName>
        <fullName evidence="10">NAD(P)HX epimerase</fullName>
    </alternativeName>
</protein>
<dbReference type="EC" id="5.1.99.6" evidence="3 10"/>
<dbReference type="InterPro" id="IPR032976">
    <property type="entry name" value="YJEFN_prot_NAXE-like"/>
</dbReference>
<dbReference type="SUPFAM" id="SSF64153">
    <property type="entry name" value="YjeF N-terminal domain-like"/>
    <property type="match status" value="1"/>
</dbReference>
<feature type="domain" description="YjeF N-terminal" evidence="11">
    <location>
        <begin position="13"/>
        <end position="226"/>
    </location>
</feature>
<dbReference type="GO" id="GO:0000166">
    <property type="term" value="F:nucleotide binding"/>
    <property type="evidence" value="ECO:0007669"/>
    <property type="project" value="UniProtKB-KW"/>
</dbReference>
<dbReference type="GO" id="GO:0052856">
    <property type="term" value="F:NAD(P)HX epimerase activity"/>
    <property type="evidence" value="ECO:0007669"/>
    <property type="project" value="UniProtKB-UniRule"/>
</dbReference>
<comment type="catalytic activity">
    <reaction evidence="2 10">
        <text>(6R)-NADPHX = (6S)-NADPHX</text>
        <dbReference type="Rhea" id="RHEA:32227"/>
        <dbReference type="ChEBI" id="CHEBI:64076"/>
        <dbReference type="ChEBI" id="CHEBI:64077"/>
        <dbReference type="EC" id="5.1.99.6"/>
    </reaction>
</comment>
<feature type="binding site" evidence="10">
    <location>
        <position position="172"/>
    </location>
    <ligand>
        <name>K(+)</name>
        <dbReference type="ChEBI" id="CHEBI:29103"/>
    </ligand>
</feature>
<dbReference type="InterPro" id="IPR036652">
    <property type="entry name" value="YjeF_N_dom_sf"/>
</dbReference>
<dbReference type="Proteomes" id="UP000722750">
    <property type="component" value="Unassembled WGS sequence"/>
</dbReference>
<dbReference type="AlphaFoldDB" id="A0A941W6I7"/>